<name>A0A8S0WV62_CYCAE</name>
<evidence type="ECO:0000256" key="1">
    <source>
        <dbReference type="SAM" id="MobiDB-lite"/>
    </source>
</evidence>
<dbReference type="OrthoDB" id="2590867at2759"/>
<dbReference type="Proteomes" id="UP000467700">
    <property type="component" value="Unassembled WGS sequence"/>
</dbReference>
<accession>A0A8S0WV62</accession>
<feature type="region of interest" description="Disordered" evidence="1">
    <location>
        <begin position="118"/>
        <end position="221"/>
    </location>
</feature>
<feature type="compositionally biased region" description="Basic and acidic residues" evidence="1">
    <location>
        <begin position="195"/>
        <end position="204"/>
    </location>
</feature>
<gene>
    <name evidence="2" type="ORF">AAE3_LOCUS8584</name>
</gene>
<feature type="compositionally biased region" description="Polar residues" evidence="1">
    <location>
        <begin position="170"/>
        <end position="179"/>
    </location>
</feature>
<keyword evidence="3" id="KW-1185">Reference proteome</keyword>
<evidence type="ECO:0000313" key="3">
    <source>
        <dbReference type="Proteomes" id="UP000467700"/>
    </source>
</evidence>
<dbReference type="AlphaFoldDB" id="A0A8S0WV62"/>
<sequence length="334" mass="34620">MSSCVGVVGGAGSYKSDRTALRLSAQEHIRKITMDRKTNDIPATTVSSDAAPSFGTRIKGVAEVIHGASENLRGTMLGAVDTVGSHGGYSKNDEIARQGRLELERGLAHVKGKPAIQTAGGTTYDAPAASAGRAVPSHGRTDAAPNSSEYSHPNFAADKARETGLGSGSAMRQSGTTEQGAYGLGASGHTGEAFYESKHPEGRVSGKNPHVPGGISSDHPSLREVGAANQEIPTGAPEPQSTYPAHHRDDAITGVSQGQLNELKETNPEHLPILETGEVNTNQPQAYGTSGRSFLPGEVKKGQDFATAMTETVSGDTLPKQGSNGVEFGTRPAN</sequence>
<dbReference type="EMBL" id="CACVBS010000054">
    <property type="protein sequence ID" value="CAA7266446.1"/>
    <property type="molecule type" value="Genomic_DNA"/>
</dbReference>
<proteinExistence type="predicted"/>
<feature type="region of interest" description="Disordered" evidence="1">
    <location>
        <begin position="312"/>
        <end position="334"/>
    </location>
</feature>
<protein>
    <submittedName>
        <fullName evidence="2">Uncharacterized protein</fullName>
    </submittedName>
</protein>
<organism evidence="2 3">
    <name type="scientific">Cyclocybe aegerita</name>
    <name type="common">Black poplar mushroom</name>
    <name type="synonym">Agrocybe aegerita</name>
    <dbReference type="NCBI Taxonomy" id="1973307"/>
    <lineage>
        <taxon>Eukaryota</taxon>
        <taxon>Fungi</taxon>
        <taxon>Dikarya</taxon>
        <taxon>Basidiomycota</taxon>
        <taxon>Agaricomycotina</taxon>
        <taxon>Agaricomycetes</taxon>
        <taxon>Agaricomycetidae</taxon>
        <taxon>Agaricales</taxon>
        <taxon>Agaricineae</taxon>
        <taxon>Bolbitiaceae</taxon>
        <taxon>Cyclocybe</taxon>
    </lineage>
</organism>
<evidence type="ECO:0000313" key="2">
    <source>
        <dbReference type="EMBL" id="CAA7266446.1"/>
    </source>
</evidence>
<feature type="compositionally biased region" description="Polar residues" evidence="1">
    <location>
        <begin position="312"/>
        <end position="324"/>
    </location>
</feature>
<comment type="caution">
    <text evidence="2">The sequence shown here is derived from an EMBL/GenBank/DDBJ whole genome shotgun (WGS) entry which is preliminary data.</text>
</comment>
<reference evidence="2 3" key="1">
    <citation type="submission" date="2020-01" db="EMBL/GenBank/DDBJ databases">
        <authorList>
            <person name="Gupta K D."/>
        </authorList>
    </citation>
    <scope>NUCLEOTIDE SEQUENCE [LARGE SCALE GENOMIC DNA]</scope>
</reference>